<reference evidence="4 5" key="1">
    <citation type="submission" date="2016-10" db="EMBL/GenBank/DDBJ databases">
        <authorList>
            <person name="de Groot N.N."/>
        </authorList>
    </citation>
    <scope>NUCLEOTIDE SEQUENCE [LARGE SCALE GENOMIC DNA]</scope>
    <source>
        <strain evidence="4 5">OK461</strain>
    </source>
</reference>
<keyword evidence="1" id="KW-0560">Oxidoreductase</keyword>
<dbReference type="GO" id="GO:0016627">
    <property type="term" value="F:oxidoreductase activity, acting on the CH-CH group of donors"/>
    <property type="evidence" value="ECO:0007669"/>
    <property type="project" value="TreeGrafter"/>
</dbReference>
<keyword evidence="6" id="KW-1185">Reference proteome</keyword>
<dbReference type="EMBL" id="FONR01000039">
    <property type="protein sequence ID" value="SFH03329.1"/>
    <property type="molecule type" value="Genomic_DNA"/>
</dbReference>
<feature type="domain" description="Pyridoxamine 5'-phosphate oxidase N-terminal" evidence="2">
    <location>
        <begin position="8"/>
        <end position="127"/>
    </location>
</feature>
<evidence type="ECO:0000313" key="5">
    <source>
        <dbReference type="Proteomes" id="UP000181942"/>
    </source>
</evidence>
<dbReference type="Pfam" id="PF01243">
    <property type="entry name" value="PNPOx_N"/>
    <property type="match status" value="1"/>
</dbReference>
<evidence type="ECO:0000313" key="6">
    <source>
        <dbReference type="Proteomes" id="UP001257627"/>
    </source>
</evidence>
<dbReference type="AlphaFoldDB" id="A0A1I2WRS5"/>
<accession>A0A1I2WRS5</accession>
<evidence type="ECO:0000313" key="4">
    <source>
        <dbReference type="EMBL" id="SFH03329.1"/>
    </source>
</evidence>
<dbReference type="InterPro" id="IPR052019">
    <property type="entry name" value="F420H2_bilvrd_red/Heme_oxyg"/>
</dbReference>
<proteinExistence type="predicted"/>
<name>A0A1I2WRS5_9ACTN</name>
<evidence type="ECO:0000259" key="2">
    <source>
        <dbReference type="Pfam" id="PF01243"/>
    </source>
</evidence>
<dbReference type="SUPFAM" id="SSF50475">
    <property type="entry name" value="FMN-binding split barrel"/>
    <property type="match status" value="1"/>
</dbReference>
<dbReference type="GeneID" id="93999460"/>
<evidence type="ECO:0000313" key="3">
    <source>
        <dbReference type="EMBL" id="MDU8995962.1"/>
    </source>
</evidence>
<dbReference type="RefSeq" id="WP_054237224.1">
    <property type="nucleotide sequence ID" value="NZ_CP074102.1"/>
</dbReference>
<dbReference type="GO" id="GO:0070967">
    <property type="term" value="F:coenzyme F420 binding"/>
    <property type="evidence" value="ECO:0007669"/>
    <property type="project" value="TreeGrafter"/>
</dbReference>
<dbReference type="OrthoDB" id="4551790at2"/>
<dbReference type="InterPro" id="IPR012349">
    <property type="entry name" value="Split_barrel_FMN-bd"/>
</dbReference>
<evidence type="ECO:0000256" key="1">
    <source>
        <dbReference type="ARBA" id="ARBA00023002"/>
    </source>
</evidence>
<dbReference type="GO" id="GO:0005829">
    <property type="term" value="C:cytosol"/>
    <property type="evidence" value="ECO:0007669"/>
    <property type="project" value="TreeGrafter"/>
</dbReference>
<dbReference type="Proteomes" id="UP000181942">
    <property type="component" value="Unassembled WGS sequence"/>
</dbReference>
<sequence>MSKPLPLSAAAEEFLAENALCTLTTLRPDGTPHVAPVRFTWDGEAGLARVMTTVHRRKSRNLLARAGGRAAVCQLVGPRWITLEGPATVSTDPPRVVEGMRRYAKRYWSQPPQPPGLAVIEIAVDRVMGLY</sequence>
<dbReference type="Proteomes" id="UP001257627">
    <property type="component" value="Unassembled WGS sequence"/>
</dbReference>
<organism evidence="4 5">
    <name type="scientific">Streptomyces mirabilis</name>
    <dbReference type="NCBI Taxonomy" id="68239"/>
    <lineage>
        <taxon>Bacteria</taxon>
        <taxon>Bacillati</taxon>
        <taxon>Actinomycetota</taxon>
        <taxon>Actinomycetes</taxon>
        <taxon>Kitasatosporales</taxon>
        <taxon>Streptomycetaceae</taxon>
        <taxon>Streptomyces</taxon>
    </lineage>
</organism>
<protein>
    <submittedName>
        <fullName evidence="4">PPOX class probable F420-dependent enzyme</fullName>
    </submittedName>
    <submittedName>
        <fullName evidence="3">TIGR03618 family F420-dependent PPOX class oxidoreductase</fullName>
    </submittedName>
</protein>
<dbReference type="NCBIfam" id="TIGR03618">
    <property type="entry name" value="Rv1155_F420"/>
    <property type="match status" value="1"/>
</dbReference>
<dbReference type="InterPro" id="IPR011576">
    <property type="entry name" value="Pyridox_Oxase_N"/>
</dbReference>
<reference evidence="3 6" key="2">
    <citation type="submission" date="2023-02" db="EMBL/GenBank/DDBJ databases">
        <authorList>
            <person name="Maleckis M."/>
        </authorList>
    </citation>
    <scope>NUCLEOTIDE SEQUENCE [LARGE SCALE GENOMIC DNA]</scope>
    <source>
        <strain evidence="3 6">P8-A2</strain>
    </source>
</reference>
<gene>
    <name evidence="3" type="ORF">PU648_27135</name>
    <name evidence="4" type="ORF">SAMN02787118_13923</name>
</gene>
<dbReference type="PANTHER" id="PTHR35176">
    <property type="entry name" value="HEME OXYGENASE HI_0854-RELATED"/>
    <property type="match status" value="1"/>
</dbReference>
<dbReference type="Gene3D" id="2.30.110.10">
    <property type="entry name" value="Electron Transport, Fmn-binding Protein, Chain A"/>
    <property type="match status" value="1"/>
</dbReference>
<dbReference type="InterPro" id="IPR019920">
    <property type="entry name" value="F420-binding_dom_put"/>
</dbReference>
<dbReference type="PANTHER" id="PTHR35176:SF1">
    <property type="entry name" value="F420H(2)-DEPENDENT BILIVERDIN REDUCTASE"/>
    <property type="match status" value="1"/>
</dbReference>
<dbReference type="EMBL" id="JARAKF010000001">
    <property type="protein sequence ID" value="MDU8995962.1"/>
    <property type="molecule type" value="Genomic_DNA"/>
</dbReference>